<accession>A0A0U1L0G5</accession>
<gene>
    <name evidence="1" type="ORF">SpAn4DRAFT_2388</name>
</gene>
<reference evidence="2" key="1">
    <citation type="submission" date="2015-03" db="EMBL/GenBank/DDBJ databases">
        <authorList>
            <person name="Nijsse Bart"/>
        </authorList>
    </citation>
    <scope>NUCLEOTIDE SEQUENCE [LARGE SCALE GENOMIC DNA]</scope>
</reference>
<name>A0A0U1L0G5_9FIRM</name>
<evidence type="ECO:0000313" key="2">
    <source>
        <dbReference type="Proteomes" id="UP000049855"/>
    </source>
</evidence>
<dbReference type="EMBL" id="CTRP01000012">
    <property type="protein sequence ID" value="CQR73156.1"/>
    <property type="molecule type" value="Genomic_DNA"/>
</dbReference>
<dbReference type="AlphaFoldDB" id="A0A0U1L0G5"/>
<protein>
    <submittedName>
        <fullName evidence="1">Uncharacterized protein</fullName>
    </submittedName>
</protein>
<sequence>MRELPVNVADKSPDRSTNSTKFRTEVFTTLFEDICIKPD</sequence>
<proteinExistence type="predicted"/>
<evidence type="ECO:0000313" key="1">
    <source>
        <dbReference type="EMBL" id="CQR73156.1"/>
    </source>
</evidence>
<dbReference type="Proteomes" id="UP000049855">
    <property type="component" value="Unassembled WGS sequence"/>
</dbReference>
<keyword evidence="2" id="KW-1185">Reference proteome</keyword>
<organism evidence="1 2">
    <name type="scientific">Sporomusa ovata</name>
    <dbReference type="NCBI Taxonomy" id="2378"/>
    <lineage>
        <taxon>Bacteria</taxon>
        <taxon>Bacillati</taxon>
        <taxon>Bacillota</taxon>
        <taxon>Negativicutes</taxon>
        <taxon>Selenomonadales</taxon>
        <taxon>Sporomusaceae</taxon>
        <taxon>Sporomusa</taxon>
    </lineage>
</organism>